<evidence type="ECO:0000313" key="2">
    <source>
        <dbReference type="EMBL" id="GGL99975.1"/>
    </source>
</evidence>
<reference evidence="2" key="2">
    <citation type="submission" date="2020-09" db="EMBL/GenBank/DDBJ databases">
        <authorList>
            <person name="Sun Q."/>
            <person name="Zhou Y."/>
        </authorList>
    </citation>
    <scope>NUCLEOTIDE SEQUENCE</scope>
    <source>
        <strain evidence="2">CGMCC 4.7308</strain>
    </source>
</reference>
<evidence type="ECO:0008006" key="4">
    <source>
        <dbReference type="Google" id="ProtNLM"/>
    </source>
</evidence>
<name>A0A917SWG8_9ACTN</name>
<comment type="caution">
    <text evidence="2">The sequence shown here is derived from an EMBL/GenBank/DDBJ whole genome shotgun (WGS) entry which is preliminary data.</text>
</comment>
<accession>A0A917SWG8</accession>
<dbReference type="AlphaFoldDB" id="A0A917SWG8"/>
<reference evidence="2" key="1">
    <citation type="journal article" date="2014" name="Int. J. Syst. Evol. Microbiol.">
        <title>Complete genome sequence of Corynebacterium casei LMG S-19264T (=DSM 44701T), isolated from a smear-ripened cheese.</title>
        <authorList>
            <consortium name="US DOE Joint Genome Institute (JGI-PGF)"/>
            <person name="Walter F."/>
            <person name="Albersmeier A."/>
            <person name="Kalinowski J."/>
            <person name="Ruckert C."/>
        </authorList>
    </citation>
    <scope>NUCLEOTIDE SEQUENCE</scope>
    <source>
        <strain evidence="2">CGMCC 4.7308</strain>
    </source>
</reference>
<feature type="compositionally biased region" description="Low complexity" evidence="1">
    <location>
        <begin position="193"/>
        <end position="208"/>
    </location>
</feature>
<dbReference type="RefSeq" id="WP_188941342.1">
    <property type="nucleotide sequence ID" value="NZ_BMNA01000003.1"/>
</dbReference>
<dbReference type="EMBL" id="BMNA01000003">
    <property type="protein sequence ID" value="GGL99975.1"/>
    <property type="molecule type" value="Genomic_DNA"/>
</dbReference>
<protein>
    <recommendedName>
        <fullName evidence="4">Bacteriocin-protection protein</fullName>
    </recommendedName>
</protein>
<sequence length="208" mass="22617">MAVLLPELLVPDAAAWRDWLVRHHDAAPGVRLVLHKNGGAVTTLTYAQALDEALCVGWIDGQAGSRDEGSYLQRFTPRTSHSRWSARNVQHVARLEREGRMLPAGRAAVEAAKADGRWDAAYPGPATATTPDDFAAALAASPAAQDRYDGLTSQNRWAFLYRLSTIRTAATRSRRIAEFVAMLERGELFHPQGAGPRRPRSAAPPDAG</sequence>
<evidence type="ECO:0000256" key="1">
    <source>
        <dbReference type="SAM" id="MobiDB-lite"/>
    </source>
</evidence>
<dbReference type="Proteomes" id="UP000655208">
    <property type="component" value="Unassembled WGS sequence"/>
</dbReference>
<feature type="region of interest" description="Disordered" evidence="1">
    <location>
        <begin position="189"/>
        <end position="208"/>
    </location>
</feature>
<dbReference type="Pfam" id="PF13376">
    <property type="entry name" value="OmdA"/>
    <property type="match status" value="1"/>
</dbReference>
<proteinExistence type="predicted"/>
<keyword evidence="3" id="KW-1185">Reference proteome</keyword>
<organism evidence="2 3">
    <name type="scientific">Nakamurella endophytica</name>
    <dbReference type="NCBI Taxonomy" id="1748367"/>
    <lineage>
        <taxon>Bacteria</taxon>
        <taxon>Bacillati</taxon>
        <taxon>Actinomycetota</taxon>
        <taxon>Actinomycetes</taxon>
        <taxon>Nakamurellales</taxon>
        <taxon>Nakamurellaceae</taxon>
        <taxon>Nakamurella</taxon>
    </lineage>
</organism>
<evidence type="ECO:0000313" key="3">
    <source>
        <dbReference type="Proteomes" id="UP000655208"/>
    </source>
</evidence>
<gene>
    <name evidence="2" type="ORF">GCM10011594_20010</name>
</gene>